<dbReference type="OrthoDB" id="26525at2759"/>
<dbReference type="Gene3D" id="1.10.238.10">
    <property type="entry name" value="EF-hand"/>
    <property type="match status" value="2"/>
</dbReference>
<dbReference type="InterPro" id="IPR018247">
    <property type="entry name" value="EF_Hand_1_Ca_BS"/>
</dbReference>
<feature type="region of interest" description="Disordered" evidence="3">
    <location>
        <begin position="24"/>
        <end position="43"/>
    </location>
</feature>
<protein>
    <recommendedName>
        <fullName evidence="4">EF-hand domain-containing protein</fullName>
    </recommendedName>
</protein>
<feature type="compositionally biased region" description="Pro residues" evidence="3">
    <location>
        <begin position="30"/>
        <end position="43"/>
    </location>
</feature>
<dbReference type="SUPFAM" id="SSF47473">
    <property type="entry name" value="EF-hand"/>
    <property type="match status" value="1"/>
</dbReference>
<dbReference type="PROSITE" id="PS00018">
    <property type="entry name" value="EF_HAND_1"/>
    <property type="match status" value="3"/>
</dbReference>
<feature type="domain" description="EF-hand" evidence="4">
    <location>
        <begin position="45"/>
        <end position="80"/>
    </location>
</feature>
<dbReference type="PROSITE" id="PS50222">
    <property type="entry name" value="EF_HAND_2"/>
    <property type="match status" value="3"/>
</dbReference>
<dbReference type="Pfam" id="PF13499">
    <property type="entry name" value="EF-hand_7"/>
    <property type="match status" value="2"/>
</dbReference>
<keyword evidence="1" id="KW-0677">Repeat</keyword>
<sequence length="186" mass="20964">MALASIAKGSKWLFNKSLKLTLPHLHQPKPNTPTPVHSLPPPEASTNDKFRLVFRYLDTDGNGKISTDELQAYFASMGESMSSDEAQRVVTEFDEDGDNLLEFAEFVKLMERESEGEDDDIRRAFEMFEVEKGSGCITPRGLQQVLNRLGKEKSGEDCEAMIRAFDLDGNGVLDFYEFNKMMTPRA</sequence>
<dbReference type="EMBL" id="WJXA01000006">
    <property type="protein sequence ID" value="KAF7141624.1"/>
    <property type="molecule type" value="Genomic_DNA"/>
</dbReference>
<dbReference type="CDD" id="cd00051">
    <property type="entry name" value="EFh"/>
    <property type="match status" value="1"/>
</dbReference>
<evidence type="ECO:0000313" key="5">
    <source>
        <dbReference type="EMBL" id="KAF7141624.1"/>
    </source>
</evidence>
<dbReference type="InterPro" id="IPR011992">
    <property type="entry name" value="EF-hand-dom_pair"/>
</dbReference>
<organism evidence="5 6">
    <name type="scientific">Rhododendron simsii</name>
    <name type="common">Sims's rhododendron</name>
    <dbReference type="NCBI Taxonomy" id="118357"/>
    <lineage>
        <taxon>Eukaryota</taxon>
        <taxon>Viridiplantae</taxon>
        <taxon>Streptophyta</taxon>
        <taxon>Embryophyta</taxon>
        <taxon>Tracheophyta</taxon>
        <taxon>Spermatophyta</taxon>
        <taxon>Magnoliopsida</taxon>
        <taxon>eudicotyledons</taxon>
        <taxon>Gunneridae</taxon>
        <taxon>Pentapetalae</taxon>
        <taxon>asterids</taxon>
        <taxon>Ericales</taxon>
        <taxon>Ericaceae</taxon>
        <taxon>Ericoideae</taxon>
        <taxon>Rhodoreae</taxon>
        <taxon>Rhododendron</taxon>
    </lineage>
</organism>
<dbReference type="InterPro" id="IPR002048">
    <property type="entry name" value="EF_hand_dom"/>
</dbReference>
<proteinExistence type="predicted"/>
<evidence type="ECO:0000256" key="3">
    <source>
        <dbReference type="SAM" id="MobiDB-lite"/>
    </source>
</evidence>
<dbReference type="PANTHER" id="PTHR23050">
    <property type="entry name" value="CALCIUM BINDING PROTEIN"/>
    <property type="match status" value="1"/>
</dbReference>
<comment type="caution">
    <text evidence="5">The sequence shown here is derived from an EMBL/GenBank/DDBJ whole genome shotgun (WGS) entry which is preliminary data.</text>
</comment>
<dbReference type="Proteomes" id="UP000626092">
    <property type="component" value="Unassembled WGS sequence"/>
</dbReference>
<evidence type="ECO:0000256" key="2">
    <source>
        <dbReference type="ARBA" id="ARBA00022837"/>
    </source>
</evidence>
<name>A0A834GSS7_RHOSS</name>
<dbReference type="InterPro" id="IPR050145">
    <property type="entry name" value="Centrin_CML-like"/>
</dbReference>
<evidence type="ECO:0000313" key="6">
    <source>
        <dbReference type="Proteomes" id="UP000626092"/>
    </source>
</evidence>
<dbReference type="AlphaFoldDB" id="A0A834GSS7"/>
<evidence type="ECO:0000259" key="4">
    <source>
        <dbReference type="PROSITE" id="PS50222"/>
    </source>
</evidence>
<feature type="domain" description="EF-hand" evidence="4">
    <location>
        <begin position="81"/>
        <end position="116"/>
    </location>
</feature>
<gene>
    <name evidence="5" type="ORF">RHSIM_Rhsim06G0037200</name>
</gene>
<dbReference type="GO" id="GO:0005509">
    <property type="term" value="F:calcium ion binding"/>
    <property type="evidence" value="ECO:0007669"/>
    <property type="project" value="InterPro"/>
</dbReference>
<keyword evidence="2" id="KW-0106">Calcium</keyword>
<accession>A0A834GSS7</accession>
<feature type="domain" description="EF-hand" evidence="4">
    <location>
        <begin position="153"/>
        <end position="186"/>
    </location>
</feature>
<dbReference type="FunFam" id="1.10.238.10:FF:000001">
    <property type="entry name" value="Calmodulin 1"/>
    <property type="match status" value="1"/>
</dbReference>
<keyword evidence="6" id="KW-1185">Reference proteome</keyword>
<reference evidence="5" key="1">
    <citation type="submission" date="2019-11" db="EMBL/GenBank/DDBJ databases">
        <authorList>
            <person name="Liu Y."/>
            <person name="Hou J."/>
            <person name="Li T.-Q."/>
            <person name="Guan C.-H."/>
            <person name="Wu X."/>
            <person name="Wu H.-Z."/>
            <person name="Ling F."/>
            <person name="Zhang R."/>
            <person name="Shi X.-G."/>
            <person name="Ren J.-P."/>
            <person name="Chen E.-F."/>
            <person name="Sun J.-M."/>
        </authorList>
    </citation>
    <scope>NUCLEOTIDE SEQUENCE</scope>
    <source>
        <strain evidence="5">Adult_tree_wgs_1</strain>
        <tissue evidence="5">Leaves</tissue>
    </source>
</reference>
<dbReference type="SMART" id="SM00054">
    <property type="entry name" value="EFh"/>
    <property type="match status" value="3"/>
</dbReference>
<evidence type="ECO:0000256" key="1">
    <source>
        <dbReference type="ARBA" id="ARBA00022737"/>
    </source>
</evidence>